<reference evidence="1 2" key="1">
    <citation type="submission" date="2019-07" db="EMBL/GenBank/DDBJ databases">
        <title>Whole genome shotgun sequence of Cellulomonas persica NBRC 101101.</title>
        <authorList>
            <person name="Hosoyama A."/>
            <person name="Uohara A."/>
            <person name="Ohji S."/>
            <person name="Ichikawa N."/>
        </authorList>
    </citation>
    <scope>NUCLEOTIDE SEQUENCE [LARGE SCALE GENOMIC DNA]</scope>
    <source>
        <strain evidence="1 2">NBRC 101101</strain>
    </source>
</reference>
<accession>A0A510UXN3</accession>
<dbReference type="EMBL" id="BJUA01000030">
    <property type="protein sequence ID" value="GEK19442.1"/>
    <property type="molecule type" value="Genomic_DNA"/>
</dbReference>
<protein>
    <submittedName>
        <fullName evidence="1">Uncharacterized protein</fullName>
    </submittedName>
</protein>
<dbReference type="Gene3D" id="3.40.1350.10">
    <property type="match status" value="1"/>
</dbReference>
<dbReference type="Pfam" id="PF13589">
    <property type="entry name" value="HATPase_c_3"/>
    <property type="match status" value="1"/>
</dbReference>
<sequence>MTTTSADDDAVYRMTMSLSVLKHLGLNLYSNLPAVLSEAVANAWDADATRVEITVDADRDRVVVQDNGLGMSRTQANERYLNVGYGRREDAENQHGQMTARGRQVMGRKGIGKLSLFSIAKTIEVQSRPTLDPDDPAAAPGEPVGFVMDLEDIQRQIAHDGSVYRPTPVPTDEIDVQVGTRLTLTNPSKDLRRAGAHIKSRLARRFSMLTDDFTIVVNGASIDPSDRDLMKKCRYVWVFGTGPLADALTAARTRNGDHVDARSGQTPGGRQIVGWIGAAKTSSDLRAPDADGESGNRVAILVRGKLAREDVLDAVGHSGLFTKFLAGELHADFLDDDAQEDIATSSRQGVREDDERFVDVRSFVEQELKKVGTDWNALREADGLNDAAKEVPAITDWIDGLKGHDTKASARRFVARVSSMALEPQHRRDLLAGAVVTFERLHRRDRLSEIEEKDPANLPALLEAFRSIDDVEAAMYYDIVQQRLDIIEKFEGLTDDDVIEATLRDYLFEHLWLLDPGWDRATAPVMEKSVKKIIQKSGGSKDRVDIKYRQTGSAHVIVELKRAGRRVSTAELAGQIRKYYGPVTDHVRGAEGQQTEVQVVCVLGKDPVDWQDYDGRSISREMLRPYNARIVTYAELITRARQNYSDFLKAHKKLGRVRSTIASIESQITERPDPDGT</sequence>
<evidence type="ECO:0000313" key="2">
    <source>
        <dbReference type="Proteomes" id="UP000321386"/>
    </source>
</evidence>
<keyword evidence="2" id="KW-1185">Reference proteome</keyword>
<dbReference type="InterPro" id="IPR011856">
    <property type="entry name" value="tRNA_endonuc-like_dom_sf"/>
</dbReference>
<dbReference type="GO" id="GO:0003676">
    <property type="term" value="F:nucleic acid binding"/>
    <property type="evidence" value="ECO:0007669"/>
    <property type="project" value="InterPro"/>
</dbReference>
<gene>
    <name evidence="1" type="ORF">CPE01_31750</name>
</gene>
<dbReference type="InterPro" id="IPR036890">
    <property type="entry name" value="HATPase_C_sf"/>
</dbReference>
<name>A0A510UXN3_9CELL</name>
<proteinExistence type="predicted"/>
<dbReference type="Proteomes" id="UP000321386">
    <property type="component" value="Unassembled WGS sequence"/>
</dbReference>
<comment type="caution">
    <text evidence="1">The sequence shown here is derived from an EMBL/GenBank/DDBJ whole genome shotgun (WGS) entry which is preliminary data.</text>
</comment>
<dbReference type="SUPFAM" id="SSF55874">
    <property type="entry name" value="ATPase domain of HSP90 chaperone/DNA topoisomerase II/histidine kinase"/>
    <property type="match status" value="1"/>
</dbReference>
<dbReference type="Gene3D" id="3.30.565.10">
    <property type="entry name" value="Histidine kinase-like ATPase, C-terminal domain"/>
    <property type="match status" value="1"/>
</dbReference>
<evidence type="ECO:0000313" key="1">
    <source>
        <dbReference type="EMBL" id="GEK19442.1"/>
    </source>
</evidence>
<dbReference type="AlphaFoldDB" id="A0A510UXN3"/>
<organism evidence="1 2">
    <name type="scientific">Cellulomonas persica</name>
    <dbReference type="NCBI Taxonomy" id="76861"/>
    <lineage>
        <taxon>Bacteria</taxon>
        <taxon>Bacillati</taxon>
        <taxon>Actinomycetota</taxon>
        <taxon>Actinomycetes</taxon>
        <taxon>Micrococcales</taxon>
        <taxon>Cellulomonadaceae</taxon>
        <taxon>Cellulomonas</taxon>
    </lineage>
</organism>